<dbReference type="AlphaFoldDB" id="A0AAW2XDU1"/>
<organism evidence="2">
    <name type="scientific">Sesamum latifolium</name>
    <dbReference type="NCBI Taxonomy" id="2727402"/>
    <lineage>
        <taxon>Eukaryota</taxon>
        <taxon>Viridiplantae</taxon>
        <taxon>Streptophyta</taxon>
        <taxon>Embryophyta</taxon>
        <taxon>Tracheophyta</taxon>
        <taxon>Spermatophyta</taxon>
        <taxon>Magnoliopsida</taxon>
        <taxon>eudicotyledons</taxon>
        <taxon>Gunneridae</taxon>
        <taxon>Pentapetalae</taxon>
        <taxon>asterids</taxon>
        <taxon>lamiids</taxon>
        <taxon>Lamiales</taxon>
        <taxon>Pedaliaceae</taxon>
        <taxon>Sesamum</taxon>
    </lineage>
</organism>
<accession>A0AAW2XDU1</accession>
<name>A0AAW2XDU1_9LAMI</name>
<comment type="caution">
    <text evidence="2">The sequence shown here is derived from an EMBL/GenBank/DDBJ whole genome shotgun (WGS) entry which is preliminary data.</text>
</comment>
<evidence type="ECO:0008006" key="3">
    <source>
        <dbReference type="Google" id="ProtNLM"/>
    </source>
</evidence>
<proteinExistence type="inferred from homology"/>
<dbReference type="PANTHER" id="PTHR11220:SF50">
    <property type="entry name" value="SOUL HEME-BINDING FAMILY PROTEIN"/>
    <property type="match status" value="1"/>
</dbReference>
<sequence>LRCYKTPDLETPEYQILKKTADYEVRSYDPFIVVETNGDKLSGSSGFSSVVGYISGENSSGEKIPMTTPVFTQTFDREISKVSIQIVLPSGKDMSSLPTPNQPEVNMRKVEGGIAAVSKFSGKPIEDIVREKEKALRSNLIRDDLKPNAGCLLACYNDPGRTWSFIMVRE</sequence>
<comment type="similarity">
    <text evidence="1">Belongs to the HEBP family.</text>
</comment>
<dbReference type="Gene3D" id="3.20.80.10">
    <property type="entry name" value="Regulatory factor, effector binding domain"/>
    <property type="match status" value="1"/>
</dbReference>
<dbReference type="EMBL" id="JACGWN010000004">
    <property type="protein sequence ID" value="KAL0451805.1"/>
    <property type="molecule type" value="Genomic_DNA"/>
</dbReference>
<dbReference type="InterPro" id="IPR011256">
    <property type="entry name" value="Reg_factor_effector_dom_sf"/>
</dbReference>
<reference evidence="2" key="1">
    <citation type="submission" date="2020-06" db="EMBL/GenBank/DDBJ databases">
        <authorList>
            <person name="Li T."/>
            <person name="Hu X."/>
            <person name="Zhang T."/>
            <person name="Song X."/>
            <person name="Zhang H."/>
            <person name="Dai N."/>
            <person name="Sheng W."/>
            <person name="Hou X."/>
            <person name="Wei L."/>
        </authorList>
    </citation>
    <scope>NUCLEOTIDE SEQUENCE</scope>
    <source>
        <strain evidence="2">KEN1</strain>
        <tissue evidence="2">Leaf</tissue>
    </source>
</reference>
<protein>
    <recommendedName>
        <fullName evidence="3">SOUL heme-binding family protein</fullName>
    </recommendedName>
</protein>
<feature type="non-terminal residue" evidence="2">
    <location>
        <position position="1"/>
    </location>
</feature>
<dbReference type="FunFam" id="3.20.80.10:FF:000008">
    <property type="entry name" value="SOUL heme-binding protein"/>
    <property type="match status" value="1"/>
</dbReference>
<dbReference type="InterPro" id="IPR006917">
    <property type="entry name" value="SOUL_heme-bd"/>
</dbReference>
<dbReference type="SUPFAM" id="SSF55136">
    <property type="entry name" value="Probable bacterial effector-binding domain"/>
    <property type="match status" value="1"/>
</dbReference>
<reference evidence="2" key="2">
    <citation type="journal article" date="2024" name="Plant">
        <title>Genomic evolution and insights into agronomic trait innovations of Sesamum species.</title>
        <authorList>
            <person name="Miao H."/>
            <person name="Wang L."/>
            <person name="Qu L."/>
            <person name="Liu H."/>
            <person name="Sun Y."/>
            <person name="Le M."/>
            <person name="Wang Q."/>
            <person name="Wei S."/>
            <person name="Zheng Y."/>
            <person name="Lin W."/>
            <person name="Duan Y."/>
            <person name="Cao H."/>
            <person name="Xiong S."/>
            <person name="Wang X."/>
            <person name="Wei L."/>
            <person name="Li C."/>
            <person name="Ma Q."/>
            <person name="Ju M."/>
            <person name="Zhao R."/>
            <person name="Li G."/>
            <person name="Mu C."/>
            <person name="Tian Q."/>
            <person name="Mei H."/>
            <person name="Zhang T."/>
            <person name="Gao T."/>
            <person name="Zhang H."/>
        </authorList>
    </citation>
    <scope>NUCLEOTIDE SEQUENCE</scope>
    <source>
        <strain evidence="2">KEN1</strain>
    </source>
</reference>
<dbReference type="Pfam" id="PF04832">
    <property type="entry name" value="SOUL"/>
    <property type="match status" value="1"/>
</dbReference>
<evidence type="ECO:0000256" key="1">
    <source>
        <dbReference type="ARBA" id="ARBA00009817"/>
    </source>
</evidence>
<gene>
    <name evidence="2" type="ORF">Slati_1158600</name>
</gene>
<evidence type="ECO:0000313" key="2">
    <source>
        <dbReference type="EMBL" id="KAL0451805.1"/>
    </source>
</evidence>
<dbReference type="PANTHER" id="PTHR11220">
    <property type="entry name" value="HEME-BINDING PROTEIN-RELATED"/>
    <property type="match status" value="1"/>
</dbReference>